<evidence type="ECO:0008006" key="6">
    <source>
        <dbReference type="Google" id="ProtNLM"/>
    </source>
</evidence>
<dbReference type="AlphaFoldDB" id="A0A7W5CFL9"/>
<keyword evidence="1" id="KW-0812">Transmembrane</keyword>
<comment type="caution">
    <text evidence="4">The sequence shown here is derived from an EMBL/GenBank/DDBJ whole genome shotgun (WGS) entry which is preliminary data.</text>
</comment>
<feature type="transmembrane region" description="Helical" evidence="1">
    <location>
        <begin position="32"/>
        <end position="53"/>
    </location>
</feature>
<reference evidence="4 5" key="1">
    <citation type="submission" date="2020-08" db="EMBL/GenBank/DDBJ databases">
        <title>Genomic Encyclopedia of Type Strains, Phase III (KMG-III): the genomes of soil and plant-associated and newly described type strains.</title>
        <authorList>
            <person name="Whitman W."/>
        </authorList>
    </citation>
    <scope>NUCLEOTIDE SEQUENCE [LARGE SCALE GENOMIC DNA]</scope>
    <source>
        <strain evidence="4 5">CECT 8356</strain>
    </source>
</reference>
<feature type="domain" description="DUF7657" evidence="3">
    <location>
        <begin position="37"/>
        <end position="436"/>
    </location>
</feature>
<feature type="domain" description="DUF7654" evidence="2">
    <location>
        <begin position="541"/>
        <end position="681"/>
    </location>
</feature>
<feature type="transmembrane region" description="Helical" evidence="1">
    <location>
        <begin position="244"/>
        <end position="262"/>
    </location>
</feature>
<gene>
    <name evidence="4" type="ORF">FHS07_000441</name>
</gene>
<keyword evidence="1" id="KW-1133">Transmembrane helix</keyword>
<evidence type="ECO:0000259" key="2">
    <source>
        <dbReference type="Pfam" id="PF24672"/>
    </source>
</evidence>
<feature type="transmembrane region" description="Helical" evidence="1">
    <location>
        <begin position="149"/>
        <end position="168"/>
    </location>
</feature>
<evidence type="ECO:0000313" key="4">
    <source>
        <dbReference type="EMBL" id="MBB3156757.1"/>
    </source>
</evidence>
<feature type="transmembrane region" description="Helical" evidence="1">
    <location>
        <begin position="384"/>
        <end position="401"/>
    </location>
</feature>
<evidence type="ECO:0000259" key="3">
    <source>
        <dbReference type="Pfam" id="PF24677"/>
    </source>
</evidence>
<keyword evidence="1" id="KW-0472">Membrane</keyword>
<accession>A0A7W5CFL9</accession>
<feature type="transmembrane region" description="Helical" evidence="1">
    <location>
        <begin position="421"/>
        <end position="440"/>
    </location>
</feature>
<evidence type="ECO:0000313" key="5">
    <source>
        <dbReference type="Proteomes" id="UP000543579"/>
    </source>
</evidence>
<sequence length="682" mass="73878">MTNTLAPDVQRAFRDRYRRWTTPRPDGLPNRAVVGVPLGILGAVLVAFVALGLTGSSTGVVYDLIRQGQDPALIAGEPEPIRSDEWFVQTSWVISQVEQDLPARNETFPGGMDATVQNDLPTTDWSTALRPHLWGFFFLPLDQAMALKWWLPGFAVIAAGYLLSVVLMPRRPVTAAALTVGFFFAPFFQWWYLSTTLYPAAWAFLVMTTAVWCLRSPRRRGAWILAAVTAWTTAAMAVGVYAPFIVPVVLVAAAFVVGAILMPTDDPVPLRRRLSRLTPLLVAGAVAAVVMVVWLITRWSTIQGFTSTVYPGERLQKMGEGGWSELAQLFGGFLSFDLGRTAGKPFAMNMSEASTFFLPGLFLVVVMGWLAVDRWRTARRADPVSIALVVAGAVMLAFLLVPGWDAIAHLLLLDRTTSPRMRIGFGVLSFVMVLVVGAALDDRRRRGAGRGPWWVSLCALAVAVASIAMVLWRVHRTGGLTVYLSGIGPAEVGVGVVLAVLFLFSVVAFARGGVTAGAIALLVVSIVSSLGVNPLYRGVLDLRETSTVQAVQQRDEQDPGTWVGITSSSLPTMMLVEAGVTALNGFQGAPSAEMWAQIDPTGAAEEEWNRLGMVSWVLGSGDPAPRNPYPDQVQMTFDACAPFAQDHVTWVLSEVPIESACVALSETVQEGPTTMRIYEVQK</sequence>
<organism evidence="4 5">
    <name type="scientific">Microbacterium proteolyticum</name>
    <dbReference type="NCBI Taxonomy" id="1572644"/>
    <lineage>
        <taxon>Bacteria</taxon>
        <taxon>Bacillati</taxon>
        <taxon>Actinomycetota</taxon>
        <taxon>Actinomycetes</taxon>
        <taxon>Micrococcales</taxon>
        <taxon>Microbacteriaceae</taxon>
        <taxon>Microbacterium</taxon>
    </lineage>
</organism>
<protein>
    <recommendedName>
        <fullName evidence="6">4-amino-4-deoxy-L-arabinose transferase</fullName>
    </recommendedName>
</protein>
<feature type="transmembrane region" description="Helical" evidence="1">
    <location>
        <begin position="175"/>
        <end position="192"/>
    </location>
</feature>
<dbReference type="EMBL" id="JACHXY010000001">
    <property type="protein sequence ID" value="MBB3156757.1"/>
    <property type="molecule type" value="Genomic_DNA"/>
</dbReference>
<dbReference type="Pfam" id="PF24672">
    <property type="entry name" value="DUF7654"/>
    <property type="match status" value="1"/>
</dbReference>
<dbReference type="InterPro" id="IPR056074">
    <property type="entry name" value="DUF7657"/>
</dbReference>
<proteinExistence type="predicted"/>
<dbReference type="RefSeq" id="WP_183418277.1">
    <property type="nucleotide sequence ID" value="NZ_JACHXY010000001.1"/>
</dbReference>
<feature type="transmembrane region" description="Helical" evidence="1">
    <location>
        <begin position="517"/>
        <end position="536"/>
    </location>
</feature>
<feature type="transmembrane region" description="Helical" evidence="1">
    <location>
        <begin position="198"/>
        <end position="214"/>
    </location>
</feature>
<dbReference type="InterPro" id="IPR056071">
    <property type="entry name" value="DUF7654"/>
</dbReference>
<feature type="transmembrane region" description="Helical" evidence="1">
    <location>
        <begin position="353"/>
        <end position="372"/>
    </location>
</feature>
<dbReference type="Proteomes" id="UP000543579">
    <property type="component" value="Unassembled WGS sequence"/>
</dbReference>
<feature type="transmembrane region" description="Helical" evidence="1">
    <location>
        <begin position="492"/>
        <end position="510"/>
    </location>
</feature>
<name>A0A7W5CFL9_9MICO</name>
<evidence type="ECO:0000256" key="1">
    <source>
        <dbReference type="SAM" id="Phobius"/>
    </source>
</evidence>
<feature type="transmembrane region" description="Helical" evidence="1">
    <location>
        <begin position="221"/>
        <end position="238"/>
    </location>
</feature>
<feature type="transmembrane region" description="Helical" evidence="1">
    <location>
        <begin position="274"/>
        <end position="296"/>
    </location>
</feature>
<feature type="transmembrane region" description="Helical" evidence="1">
    <location>
        <begin position="452"/>
        <end position="472"/>
    </location>
</feature>
<dbReference type="Pfam" id="PF24677">
    <property type="entry name" value="DUF7657"/>
    <property type="match status" value="1"/>
</dbReference>